<evidence type="ECO:0000259" key="3">
    <source>
        <dbReference type="Pfam" id="PF13349"/>
    </source>
</evidence>
<keyword evidence="5" id="KW-1185">Reference proteome</keyword>
<dbReference type="EMBL" id="JADBDZ010000001">
    <property type="protein sequence ID" value="MBE1530893.1"/>
    <property type="molecule type" value="Genomic_DNA"/>
</dbReference>
<dbReference type="PROSITE" id="PS51257">
    <property type="entry name" value="PROKAR_LIPOPROTEIN"/>
    <property type="match status" value="1"/>
</dbReference>
<dbReference type="Pfam" id="PF13349">
    <property type="entry name" value="DUF4097"/>
    <property type="match status" value="1"/>
</dbReference>
<feature type="chain" id="PRO_5045637653" description="DUF4097 domain-containing protein" evidence="2">
    <location>
        <begin position="20"/>
        <end position="243"/>
    </location>
</feature>
<organism evidence="4 5">
    <name type="scientific">Actinomadura algeriensis</name>
    <dbReference type="NCBI Taxonomy" id="1679523"/>
    <lineage>
        <taxon>Bacteria</taxon>
        <taxon>Bacillati</taxon>
        <taxon>Actinomycetota</taxon>
        <taxon>Actinomycetes</taxon>
        <taxon>Streptosporangiales</taxon>
        <taxon>Thermomonosporaceae</taxon>
        <taxon>Actinomadura</taxon>
    </lineage>
</organism>
<dbReference type="InterPro" id="IPR025164">
    <property type="entry name" value="Toastrack_DUF4097"/>
</dbReference>
<dbReference type="Gene3D" id="2.160.20.120">
    <property type="match status" value="1"/>
</dbReference>
<evidence type="ECO:0000313" key="5">
    <source>
        <dbReference type="Proteomes" id="UP000627838"/>
    </source>
</evidence>
<accession>A0ABR9JK47</accession>
<reference evidence="4 5" key="1">
    <citation type="submission" date="2020-10" db="EMBL/GenBank/DDBJ databases">
        <title>Sequencing the genomes of 1000 actinobacteria strains.</title>
        <authorList>
            <person name="Klenk H.-P."/>
        </authorList>
    </citation>
    <scope>NUCLEOTIDE SEQUENCE [LARGE SCALE GENOMIC DNA]</scope>
    <source>
        <strain evidence="4 5">DSM 46744</strain>
    </source>
</reference>
<gene>
    <name evidence="4" type="ORF">H4W34_000726</name>
</gene>
<protein>
    <recommendedName>
        <fullName evidence="3">DUF4097 domain-containing protein</fullName>
    </recommendedName>
</protein>
<keyword evidence="2" id="KW-0732">Signal</keyword>
<comment type="caution">
    <text evidence="4">The sequence shown here is derived from an EMBL/GenBank/DDBJ whole genome shotgun (WGS) entry which is preliminary data.</text>
</comment>
<feature type="domain" description="DUF4097" evidence="3">
    <location>
        <begin position="117"/>
        <end position="239"/>
    </location>
</feature>
<dbReference type="Proteomes" id="UP000627838">
    <property type="component" value="Unassembled WGS sequence"/>
</dbReference>
<dbReference type="RefSeq" id="WP_192757844.1">
    <property type="nucleotide sequence ID" value="NZ_JADBDZ010000001.1"/>
</dbReference>
<sequence length="243" mass="24882">MYRLLCALALTTAGTIALAACDVSFASFGPAETFRDEAKLPSGIEAVRIDIRAGSVTVRGGDAKPNLRRTVRYRDDRPDGATHRVEDGVLILGGCGRDCSVSYTVHVPAGVPVSGGSSSGSLHLHEAGEVNVTTDSGSIRLAGVTGPIRAKTSNGRIEGHDLKSGRIDAETSNGAVTLVPSVPADIRAETSNGDITVTVTGGPYRVSAATGNGDERVNVPTAPSAEHHLDLTSGNGDITATAP</sequence>
<feature type="signal peptide" evidence="2">
    <location>
        <begin position="1"/>
        <end position="19"/>
    </location>
</feature>
<feature type="compositionally biased region" description="Polar residues" evidence="1">
    <location>
        <begin position="232"/>
        <end position="243"/>
    </location>
</feature>
<evidence type="ECO:0000313" key="4">
    <source>
        <dbReference type="EMBL" id="MBE1530893.1"/>
    </source>
</evidence>
<evidence type="ECO:0000256" key="2">
    <source>
        <dbReference type="SAM" id="SignalP"/>
    </source>
</evidence>
<name>A0ABR9JK47_9ACTN</name>
<proteinExistence type="predicted"/>
<evidence type="ECO:0000256" key="1">
    <source>
        <dbReference type="SAM" id="MobiDB-lite"/>
    </source>
</evidence>
<feature type="region of interest" description="Disordered" evidence="1">
    <location>
        <begin position="209"/>
        <end position="243"/>
    </location>
</feature>